<dbReference type="SUPFAM" id="SSF56112">
    <property type="entry name" value="Protein kinase-like (PK-like)"/>
    <property type="match status" value="1"/>
</dbReference>
<dbReference type="InterPro" id="IPR000719">
    <property type="entry name" value="Prot_kinase_dom"/>
</dbReference>
<evidence type="ECO:0000256" key="3">
    <source>
        <dbReference type="SAM" id="MobiDB-lite"/>
    </source>
</evidence>
<sequence length="650" mass="69411">MPLFPLPKPDLRSPSPVWSAYDEGWGGDEPDVKPDLFDESAIPGSSRHAAQRYAYISYPPLTTTLKGGYLKKKAPIRRGAQGAVYAAYDTSVTAPDWKARAARVEGTKENVAMLPLDSSQHPPPTGALVAVKRIFIQSNDFGARDISATVLREVTLHRFVCAQEDRYLAKDHGAVVSPSCGALDSAEGRAESAKSAFHVGGACLIDDSARMLRLHRIVEAPHKEMCLVLELTATNLETLLAPPAGHGTGRFGGGLRRKPGTVTLFGRFGTAADGETNFGLPTGVGSVSGSSTAGCCSTMGPSGGSTRCPLLSQLPLVRYVMRRLLRLVCFLHEECGVVHRDLKPSNVLVAEDGGLRLGDFGSSRFAPPTKRNDTLPELSSAHATVSINNGYGAAVAPAAKESFECTPPSMRTTLHYRPPEVIFGDQSCGPAADVWALGVMFAEMLLQKNLFHVKSELDLLGSIQKLLGVPAKTPSWMKPAVAVSADDVAEPQDEESAQTEASSGAPFAVTTATMVQASLPCKLHAGIVPAEGLDLVARMLNQLPGYRLTVREAMAHPFLNPGNADAKLTREDDKAGELIWKEKVTQVLQNVLSAESVSATGLDRSSLQKPMFLGLGDDEDDDDDREDEENDGLGAPALFRLNLSGEYSTL</sequence>
<accession>A0A0N1IJY2</accession>
<proteinExistence type="predicted"/>
<dbReference type="OMA" id="APHKEMC"/>
<dbReference type="Proteomes" id="UP000038009">
    <property type="component" value="Unassembled WGS sequence"/>
</dbReference>
<dbReference type="InterPro" id="IPR008271">
    <property type="entry name" value="Ser/Thr_kinase_AS"/>
</dbReference>
<keyword evidence="1" id="KW-0547">Nucleotide-binding</keyword>
<name>A0A0N1IJY2_LEPSE</name>
<evidence type="ECO:0000313" key="6">
    <source>
        <dbReference type="Proteomes" id="UP000038009"/>
    </source>
</evidence>
<dbReference type="SMART" id="SM00220">
    <property type="entry name" value="S_TKc"/>
    <property type="match status" value="1"/>
</dbReference>
<dbReference type="VEuPathDB" id="TriTrypDB:Lsey_0145_0040"/>
<dbReference type="PROSITE" id="PS00108">
    <property type="entry name" value="PROTEIN_KINASE_ST"/>
    <property type="match status" value="1"/>
</dbReference>
<dbReference type="InterPro" id="IPR050117">
    <property type="entry name" value="MAPK"/>
</dbReference>
<evidence type="ECO:0000256" key="2">
    <source>
        <dbReference type="ARBA" id="ARBA00022840"/>
    </source>
</evidence>
<dbReference type="PROSITE" id="PS50011">
    <property type="entry name" value="PROTEIN_KINASE_DOM"/>
    <property type="match status" value="1"/>
</dbReference>
<dbReference type="Pfam" id="PF00069">
    <property type="entry name" value="Pkinase"/>
    <property type="match status" value="1"/>
</dbReference>
<dbReference type="GO" id="GO:0005524">
    <property type="term" value="F:ATP binding"/>
    <property type="evidence" value="ECO:0007669"/>
    <property type="project" value="UniProtKB-KW"/>
</dbReference>
<protein>
    <recommendedName>
        <fullName evidence="4">Protein kinase domain-containing protein</fullName>
    </recommendedName>
</protein>
<dbReference type="GO" id="GO:0004672">
    <property type="term" value="F:protein kinase activity"/>
    <property type="evidence" value="ECO:0007669"/>
    <property type="project" value="InterPro"/>
</dbReference>
<dbReference type="InterPro" id="IPR011009">
    <property type="entry name" value="Kinase-like_dom_sf"/>
</dbReference>
<feature type="compositionally biased region" description="Acidic residues" evidence="3">
    <location>
        <begin position="616"/>
        <end position="631"/>
    </location>
</feature>
<gene>
    <name evidence="5" type="ORF">ABL78_4775</name>
</gene>
<evidence type="ECO:0000259" key="4">
    <source>
        <dbReference type="PROSITE" id="PS50011"/>
    </source>
</evidence>
<feature type="compositionally biased region" description="Acidic residues" evidence="3">
    <location>
        <begin position="487"/>
        <end position="497"/>
    </location>
</feature>
<dbReference type="OrthoDB" id="5979581at2759"/>
<evidence type="ECO:0000256" key="1">
    <source>
        <dbReference type="ARBA" id="ARBA00022741"/>
    </source>
</evidence>
<organism evidence="5 6">
    <name type="scientific">Leptomonas seymouri</name>
    <dbReference type="NCBI Taxonomy" id="5684"/>
    <lineage>
        <taxon>Eukaryota</taxon>
        <taxon>Discoba</taxon>
        <taxon>Euglenozoa</taxon>
        <taxon>Kinetoplastea</taxon>
        <taxon>Metakinetoplastina</taxon>
        <taxon>Trypanosomatida</taxon>
        <taxon>Trypanosomatidae</taxon>
        <taxon>Leishmaniinae</taxon>
        <taxon>Leptomonas</taxon>
    </lineage>
</organism>
<dbReference type="PANTHER" id="PTHR24055">
    <property type="entry name" value="MITOGEN-ACTIVATED PROTEIN KINASE"/>
    <property type="match status" value="1"/>
</dbReference>
<keyword evidence="2" id="KW-0067">ATP-binding</keyword>
<feature type="region of interest" description="Disordered" evidence="3">
    <location>
        <begin position="610"/>
        <end position="637"/>
    </location>
</feature>
<reference evidence="5 6" key="1">
    <citation type="journal article" date="2015" name="PLoS Pathog.">
        <title>Leptomonas seymouri: Adaptations to the Dixenous Life Cycle Analyzed by Genome Sequencing, Transcriptome Profiling and Co-infection with Leishmania donovani.</title>
        <authorList>
            <person name="Kraeva N."/>
            <person name="Butenko A."/>
            <person name="Hlavacova J."/>
            <person name="Kostygov A."/>
            <person name="Myskova J."/>
            <person name="Grybchuk D."/>
            <person name="Lestinova T."/>
            <person name="Votypka J."/>
            <person name="Volf P."/>
            <person name="Opperdoes F."/>
            <person name="Flegontov P."/>
            <person name="Lukes J."/>
            <person name="Yurchenko V."/>
        </authorList>
    </citation>
    <scope>NUCLEOTIDE SEQUENCE [LARGE SCALE GENOMIC DNA]</scope>
    <source>
        <strain evidence="5 6">ATCC 30220</strain>
    </source>
</reference>
<comment type="caution">
    <text evidence="5">The sequence shown here is derived from an EMBL/GenBank/DDBJ whole genome shotgun (WGS) entry which is preliminary data.</text>
</comment>
<evidence type="ECO:0000313" key="5">
    <source>
        <dbReference type="EMBL" id="KPI86153.1"/>
    </source>
</evidence>
<dbReference type="AlphaFoldDB" id="A0A0N1IJY2"/>
<keyword evidence="6" id="KW-1185">Reference proteome</keyword>
<feature type="domain" description="Protein kinase" evidence="4">
    <location>
        <begin position="70"/>
        <end position="559"/>
    </location>
</feature>
<dbReference type="Gene3D" id="1.10.510.10">
    <property type="entry name" value="Transferase(Phosphotransferase) domain 1"/>
    <property type="match status" value="1"/>
</dbReference>
<feature type="region of interest" description="Disordered" evidence="3">
    <location>
        <begin position="485"/>
        <end position="504"/>
    </location>
</feature>
<dbReference type="EMBL" id="LJSK01000145">
    <property type="protein sequence ID" value="KPI86153.1"/>
    <property type="molecule type" value="Genomic_DNA"/>
</dbReference>